<comment type="similarity">
    <text evidence="2 15">Belongs to the IlvD/Edd family.</text>
</comment>
<dbReference type="SUPFAM" id="SSF143975">
    <property type="entry name" value="IlvD/EDD N-terminal domain-like"/>
    <property type="match status" value="1"/>
</dbReference>
<evidence type="ECO:0000259" key="17">
    <source>
        <dbReference type="Pfam" id="PF24877"/>
    </source>
</evidence>
<keyword evidence="10 15" id="KW-0100">Branched-chain amino acid biosynthesis</keyword>
<feature type="binding site" evidence="15">
    <location>
        <position position="441"/>
    </location>
    <ligand>
        <name>Mg(2+)</name>
        <dbReference type="ChEBI" id="CHEBI:18420"/>
    </ligand>
</feature>
<comment type="subunit">
    <text evidence="15">Homodimer.</text>
</comment>
<dbReference type="GO" id="GO:0005829">
    <property type="term" value="C:cytosol"/>
    <property type="evidence" value="ECO:0007669"/>
    <property type="project" value="TreeGrafter"/>
</dbReference>
<keyword evidence="7 15" id="KW-0408">Iron</keyword>
<comment type="catalytic activity">
    <reaction evidence="15">
        <text>(2R,3R)-2,3-dihydroxy-3-methylpentanoate = (S)-3-methyl-2-oxopentanoate + H2O</text>
        <dbReference type="Rhea" id="RHEA:27694"/>
        <dbReference type="ChEBI" id="CHEBI:15377"/>
        <dbReference type="ChEBI" id="CHEBI:35146"/>
        <dbReference type="ChEBI" id="CHEBI:49258"/>
        <dbReference type="EC" id="4.2.1.9"/>
    </reaction>
</comment>
<dbReference type="PANTHER" id="PTHR43661:SF3">
    <property type="entry name" value="D-XYLONATE DEHYDRATASE YAGF-RELATED"/>
    <property type="match status" value="1"/>
</dbReference>
<dbReference type="PANTHER" id="PTHR43661">
    <property type="entry name" value="D-XYLONATE DEHYDRATASE"/>
    <property type="match status" value="1"/>
</dbReference>
<dbReference type="EC" id="4.2.1.9" evidence="14 15"/>
<dbReference type="UniPathway" id="UPA00047">
    <property type="reaction ID" value="UER00057"/>
</dbReference>
<feature type="domain" description="Dihydroxy-acid/6-phosphogluconate dehydratase N-terminal" evidence="16">
    <location>
        <begin position="31"/>
        <end position="347"/>
    </location>
</feature>
<feature type="binding site" evidence="15">
    <location>
        <position position="78"/>
    </location>
    <ligand>
        <name>Mg(2+)</name>
        <dbReference type="ChEBI" id="CHEBI:18420"/>
    </ligand>
</feature>
<comment type="caution">
    <text evidence="18">The sequence shown here is derived from an EMBL/GenBank/DDBJ whole genome shotgun (WGS) entry which is preliminary data.</text>
</comment>
<evidence type="ECO:0000313" key="20">
    <source>
        <dbReference type="Proteomes" id="UP000217528"/>
    </source>
</evidence>
<dbReference type="GO" id="GO:0009099">
    <property type="term" value="P:L-valine biosynthetic process"/>
    <property type="evidence" value="ECO:0007669"/>
    <property type="project" value="UniProtKB-UniRule"/>
</dbReference>
<keyword evidence="6 15" id="KW-0460">Magnesium</keyword>
<evidence type="ECO:0000259" key="16">
    <source>
        <dbReference type="Pfam" id="PF00920"/>
    </source>
</evidence>
<feature type="binding site" evidence="15">
    <location>
        <position position="120"/>
    </location>
    <ligand>
        <name>Mg(2+)</name>
        <dbReference type="ChEBI" id="CHEBI:18420"/>
    </ligand>
</feature>
<dbReference type="Proteomes" id="UP000246004">
    <property type="component" value="Unassembled WGS sequence"/>
</dbReference>
<keyword evidence="8 15" id="KW-0411">Iron-sulfur</keyword>
<dbReference type="InterPro" id="IPR042096">
    <property type="entry name" value="Dihydro-acid_dehy_C"/>
</dbReference>
<evidence type="ECO:0000256" key="6">
    <source>
        <dbReference type="ARBA" id="ARBA00022842"/>
    </source>
</evidence>
<evidence type="ECO:0000256" key="5">
    <source>
        <dbReference type="ARBA" id="ARBA00022723"/>
    </source>
</evidence>
<dbReference type="OrthoDB" id="8674at2157"/>
<evidence type="ECO:0000256" key="4">
    <source>
        <dbReference type="ARBA" id="ARBA00022714"/>
    </source>
</evidence>
<dbReference type="GO" id="GO:0051537">
    <property type="term" value="F:2 iron, 2 sulfur cluster binding"/>
    <property type="evidence" value="ECO:0007669"/>
    <property type="project" value="UniProtKB-UniRule"/>
</dbReference>
<evidence type="ECO:0000313" key="18">
    <source>
        <dbReference type="EMBL" id="PAV07942.1"/>
    </source>
</evidence>
<dbReference type="Gene3D" id="3.50.30.80">
    <property type="entry name" value="IlvD/EDD C-terminal domain-like"/>
    <property type="match status" value="1"/>
</dbReference>
<comment type="cofactor">
    <cofactor evidence="1 15">
        <name>Mg(2+)</name>
        <dbReference type="ChEBI" id="CHEBI:18420"/>
    </cofactor>
</comment>
<keyword evidence="20" id="KW-1185">Reference proteome</keyword>
<comment type="caution">
    <text evidence="15">Lacks conserved residue(s) required for the propagation of feature annotation.</text>
</comment>
<dbReference type="Proteomes" id="UP000217528">
    <property type="component" value="Unassembled WGS sequence"/>
</dbReference>
<comment type="cofactor">
    <cofactor evidence="15">
        <name>[2Fe-2S] cluster</name>
        <dbReference type="ChEBI" id="CHEBI:190135"/>
    </cofactor>
    <text evidence="15">Binds 1 [2Fe-2S] cluster per subunit. This cluster acts as a Lewis acid cofactor.</text>
</comment>
<evidence type="ECO:0000256" key="2">
    <source>
        <dbReference type="ARBA" id="ARBA00006486"/>
    </source>
</evidence>
<evidence type="ECO:0000256" key="8">
    <source>
        <dbReference type="ARBA" id="ARBA00023014"/>
    </source>
</evidence>
<evidence type="ECO:0000256" key="7">
    <source>
        <dbReference type="ARBA" id="ARBA00023004"/>
    </source>
</evidence>
<name>A0A2A2HEU0_9EURY</name>
<dbReference type="NCBIfam" id="TIGR00110">
    <property type="entry name" value="ilvD"/>
    <property type="match status" value="1"/>
</dbReference>
<comment type="catalytic activity">
    <reaction evidence="11">
        <text>(2R)-2,3-dihydroxy-3-methylbutanoate = 3-methyl-2-oxobutanoate + H2O</text>
        <dbReference type="Rhea" id="RHEA:24809"/>
        <dbReference type="ChEBI" id="CHEBI:11851"/>
        <dbReference type="ChEBI" id="CHEBI:15377"/>
        <dbReference type="ChEBI" id="CHEBI:49072"/>
        <dbReference type="EC" id="4.2.1.9"/>
    </reaction>
    <physiologicalReaction direction="left-to-right" evidence="11">
        <dbReference type="Rhea" id="RHEA:24810"/>
    </physiologicalReaction>
</comment>
<evidence type="ECO:0000313" key="19">
    <source>
        <dbReference type="EMBL" id="PWL08847.1"/>
    </source>
</evidence>
<comment type="pathway">
    <text evidence="12 15">Amino-acid biosynthesis; L-valine biosynthesis; L-valine from pyruvate: step 3/4.</text>
</comment>
<dbReference type="InterPro" id="IPR020558">
    <property type="entry name" value="DiOHA_6PGluconate_deHydtase_CS"/>
</dbReference>
<comment type="pathway">
    <text evidence="13 15">Amino-acid biosynthesis; L-isoleucine biosynthesis; L-isoleucine from 2-oxobutanoate: step 3/4.</text>
</comment>
<organism evidence="18 20">
    <name type="scientific">Methanosphaera cuniculi</name>
    <dbReference type="NCBI Taxonomy" id="1077256"/>
    <lineage>
        <taxon>Archaea</taxon>
        <taxon>Methanobacteriati</taxon>
        <taxon>Methanobacteriota</taxon>
        <taxon>Methanomada group</taxon>
        <taxon>Methanobacteria</taxon>
        <taxon>Methanobacteriales</taxon>
        <taxon>Methanobacteriaceae</taxon>
        <taxon>Methanosphaera</taxon>
    </lineage>
</organism>
<reference evidence="18 20" key="2">
    <citation type="journal article" date="2017" name="BMC Genomics">
        <title>Genomic analysis of methanogenic archaea reveals a shift towards energy conservation.</title>
        <authorList>
            <person name="Gilmore S.P."/>
            <person name="Henske J.K."/>
            <person name="Sexton J.A."/>
            <person name="Solomon K.V."/>
            <person name="Seppala S."/>
            <person name="Yoo J.I."/>
            <person name="Huyett L.M."/>
            <person name="Pressman A."/>
            <person name="Cogan J.Z."/>
            <person name="Kivenson V."/>
            <person name="Peng X."/>
            <person name="Tan Y."/>
            <person name="Valentine D.L."/>
            <person name="O'Malley M.A."/>
        </authorList>
    </citation>
    <scope>NUCLEOTIDE SEQUENCE [LARGE SCALE GENOMIC DNA]</scope>
    <source>
        <strain evidence="18 20">1R-7</strain>
    </source>
</reference>
<reference evidence="19 21" key="1">
    <citation type="submission" date="2016-04" db="EMBL/GenBank/DDBJ databases">
        <title>Genome sequence of Methanosphaera cuniculi DSM 4103.</title>
        <authorList>
            <person name="Poehlein A."/>
            <person name="Seedorf H."/>
            <person name="Daniel R."/>
        </authorList>
    </citation>
    <scope>NUCLEOTIDE SEQUENCE [LARGE SCALE GENOMIC DNA]</scope>
    <source>
        <strain evidence="19 21">DSM 4103</strain>
    </source>
</reference>
<feature type="binding site" description="via carbamate group" evidence="15">
    <location>
        <position position="121"/>
    </location>
    <ligand>
        <name>Mg(2+)</name>
        <dbReference type="ChEBI" id="CHEBI:18420"/>
    </ligand>
</feature>
<protein>
    <recommendedName>
        <fullName evidence="14 15">Dihydroxy-acid dehydratase</fullName>
        <shortName evidence="15">DAD</shortName>
        <ecNumber evidence="14 15">4.2.1.9</ecNumber>
    </recommendedName>
</protein>
<keyword evidence="9 15" id="KW-0456">Lyase</keyword>
<evidence type="ECO:0000256" key="9">
    <source>
        <dbReference type="ARBA" id="ARBA00023239"/>
    </source>
</evidence>
<dbReference type="InterPro" id="IPR000581">
    <property type="entry name" value="ILV_EDD_N"/>
</dbReference>
<evidence type="ECO:0000256" key="10">
    <source>
        <dbReference type="ARBA" id="ARBA00023304"/>
    </source>
</evidence>
<dbReference type="HAMAP" id="MF_00012">
    <property type="entry name" value="IlvD"/>
    <property type="match status" value="1"/>
</dbReference>
<accession>A0A2A2HEU0</accession>
<dbReference type="GO" id="GO:0009097">
    <property type="term" value="P:isoleucine biosynthetic process"/>
    <property type="evidence" value="ECO:0007669"/>
    <property type="project" value="UniProtKB-UniRule"/>
</dbReference>
<dbReference type="FunFam" id="3.50.30.80:FF:000001">
    <property type="entry name" value="Dihydroxy-acid dehydratase"/>
    <property type="match status" value="1"/>
</dbReference>
<comment type="function">
    <text evidence="15">Functions in the biosynthesis of branched-chain amino acids. Catalyzes the dehydration of (2R,3R)-2,3-dihydroxy-3-methylpentanoate (2,3-dihydroxy-3-methylvalerate) into 2-oxo-3-methylpentanoate (2-oxo-3-methylvalerate) and of (2R)-2,3-dihydroxy-3-methylbutanoate (2,3-dihydroxyisovalerate) into 2-oxo-3-methylbutanoate (2-oxoisovalerate), the penultimate precursor to L-isoleucine and L-valine, respectively.</text>
</comment>
<evidence type="ECO:0000256" key="11">
    <source>
        <dbReference type="ARBA" id="ARBA00029304"/>
    </source>
</evidence>
<feature type="active site" description="Proton acceptor" evidence="15">
    <location>
        <position position="466"/>
    </location>
</feature>
<keyword evidence="5 15" id="KW-0479">Metal-binding</keyword>
<proteinExistence type="inferred from homology"/>
<evidence type="ECO:0000256" key="1">
    <source>
        <dbReference type="ARBA" id="ARBA00001946"/>
    </source>
</evidence>
<dbReference type="InterPro" id="IPR056740">
    <property type="entry name" value="ILV_EDD_C"/>
</dbReference>
<evidence type="ECO:0000256" key="12">
    <source>
        <dbReference type="ARBA" id="ARBA00029436"/>
    </source>
</evidence>
<dbReference type="PROSITE" id="PS00886">
    <property type="entry name" value="ILVD_EDD_1"/>
    <property type="match status" value="1"/>
</dbReference>
<evidence type="ECO:0000256" key="14">
    <source>
        <dbReference type="ARBA" id="ARBA00029490"/>
    </source>
</evidence>
<dbReference type="NCBIfam" id="NF002068">
    <property type="entry name" value="PRK00911.1"/>
    <property type="match status" value="1"/>
</dbReference>
<keyword evidence="4 15" id="KW-0001">2Fe-2S</keyword>
<dbReference type="PROSITE" id="PS00887">
    <property type="entry name" value="ILVD_EDD_2"/>
    <property type="match status" value="1"/>
</dbReference>
<dbReference type="SUPFAM" id="SSF52016">
    <property type="entry name" value="LeuD/IlvD-like"/>
    <property type="match status" value="1"/>
</dbReference>
<gene>
    <name evidence="15 19" type="primary">ilvD</name>
    <name evidence="18" type="ORF">ASJ82_01500</name>
    <name evidence="19" type="ORF">MSCUN_02340</name>
</gene>
<dbReference type="GO" id="GO:0000287">
    <property type="term" value="F:magnesium ion binding"/>
    <property type="evidence" value="ECO:0007669"/>
    <property type="project" value="UniProtKB-UniRule"/>
</dbReference>
<dbReference type="InterPro" id="IPR004404">
    <property type="entry name" value="DihydroxyA_deHydtase"/>
</dbReference>
<dbReference type="InterPro" id="IPR037237">
    <property type="entry name" value="IlvD/EDD_N"/>
</dbReference>
<keyword evidence="3 15" id="KW-0028">Amino-acid biosynthesis</keyword>
<evidence type="ECO:0000256" key="15">
    <source>
        <dbReference type="HAMAP-Rule" id="MF_00012"/>
    </source>
</evidence>
<dbReference type="GO" id="GO:0004160">
    <property type="term" value="F:dihydroxy-acid dehydratase activity"/>
    <property type="evidence" value="ECO:0007669"/>
    <property type="project" value="UniProtKB-UniRule"/>
</dbReference>
<evidence type="ECO:0000256" key="13">
    <source>
        <dbReference type="ARBA" id="ARBA00029437"/>
    </source>
</evidence>
<evidence type="ECO:0000313" key="21">
    <source>
        <dbReference type="Proteomes" id="UP000246004"/>
    </source>
</evidence>
<feature type="modified residue" description="N6-carboxylysine" evidence="15">
    <location>
        <position position="121"/>
    </location>
</feature>
<sequence length="549" mass="58960">MRSDNVKKGLNRTSHRSLLRACGLDDDDMKKPFIGIANSYTDVVPGHMHLKDLVEVVKEEVLKNGGIPFEFDTMAVCDGIAMNHEGMRYSLPSREIIANTVESMAMAHQFDALILMPTCDKVVPGMLMAAARLNIPAIVITGGPMMPGKLNGEVIDFINVTEAVGAVQSGKMSEEELYELECAACPGPGSCAGLFTANTMACLTETLGMSLPGCATAHAVSDHKVEVARQSAKQIFKLLEDDIKPSDILTQEAFENAIIVDLALGGSTNTTLHIPAIANEVDDVDVTIDLFDKLSHQIPYICSIRPGGHNHMIDVENAGGIPGVMKNLESLMHTDCMTVTAETVKENLEDVCDVNYDVIHTIEEPVRDEGGIAVLYGNVAPNGCVIKQGAVNEDMLVHSGPCKVFNSEEEAVVAIENDEIIDGDVVVIRYEGPKGGPGMREMLNPTAAIMGRELFHVALITDGRFSGGSRGPCVGHISPEAAAGGPIGAIKDGDIVSINVPERTINLEVDDAEIQERLKDVKPVERNLKGWLRQYQQLATSADKGAVLK</sequence>
<dbReference type="UniPathway" id="UPA00049">
    <property type="reaction ID" value="UER00061"/>
</dbReference>
<dbReference type="EMBL" id="LWMS01000007">
    <property type="protein sequence ID" value="PWL08847.1"/>
    <property type="molecule type" value="Genomic_DNA"/>
</dbReference>
<dbReference type="Pfam" id="PF00920">
    <property type="entry name" value="ILVD_EDD_N"/>
    <property type="match status" value="1"/>
</dbReference>
<feature type="domain" description="Dihydroxy-acid/6-phosphogluconate dehydratase C-terminal" evidence="17">
    <location>
        <begin position="357"/>
        <end position="546"/>
    </location>
</feature>
<dbReference type="RefSeq" id="WP_095608148.1">
    <property type="nucleotide sequence ID" value="NZ_LMVN01000004.1"/>
</dbReference>
<dbReference type="EMBL" id="LMVN01000004">
    <property type="protein sequence ID" value="PAV07942.1"/>
    <property type="molecule type" value="Genomic_DNA"/>
</dbReference>
<dbReference type="Pfam" id="PF24877">
    <property type="entry name" value="ILV_EDD_C"/>
    <property type="match status" value="1"/>
</dbReference>
<dbReference type="AlphaFoldDB" id="A0A2A2HEU0"/>
<evidence type="ECO:0000256" key="3">
    <source>
        <dbReference type="ARBA" id="ARBA00022605"/>
    </source>
</evidence>